<dbReference type="Pfam" id="PF06371">
    <property type="entry name" value="Drf_GBD"/>
    <property type="match status" value="1"/>
</dbReference>
<keyword evidence="3" id="KW-1185">Reference proteome</keyword>
<evidence type="ECO:0000259" key="1">
    <source>
        <dbReference type="SMART" id="SM01140"/>
    </source>
</evidence>
<accession>A0AAU9WU41</accession>
<feature type="domain" description="Formin GTPase-binding" evidence="1">
    <location>
        <begin position="1"/>
        <end position="123"/>
    </location>
</feature>
<organism evidence="2 3">
    <name type="scientific">Pocillopora meandrina</name>
    <dbReference type="NCBI Taxonomy" id="46732"/>
    <lineage>
        <taxon>Eukaryota</taxon>
        <taxon>Metazoa</taxon>
        <taxon>Cnidaria</taxon>
        <taxon>Anthozoa</taxon>
        <taxon>Hexacorallia</taxon>
        <taxon>Scleractinia</taxon>
        <taxon>Astrocoeniina</taxon>
        <taxon>Pocilloporidae</taxon>
        <taxon>Pocillopora</taxon>
    </lineage>
</organism>
<dbReference type="SUPFAM" id="SSF48371">
    <property type="entry name" value="ARM repeat"/>
    <property type="match status" value="1"/>
</dbReference>
<dbReference type="Proteomes" id="UP001159428">
    <property type="component" value="Unassembled WGS sequence"/>
</dbReference>
<evidence type="ECO:0000313" key="2">
    <source>
        <dbReference type="EMBL" id="CAH3125913.1"/>
    </source>
</evidence>
<dbReference type="GO" id="GO:0003779">
    <property type="term" value="F:actin binding"/>
    <property type="evidence" value="ECO:0007669"/>
    <property type="project" value="InterPro"/>
</dbReference>
<dbReference type="EMBL" id="CALNXJ010000021">
    <property type="protein sequence ID" value="CAH3125913.1"/>
    <property type="molecule type" value="Genomic_DNA"/>
</dbReference>
<name>A0AAU9WU41_9CNID</name>
<protein>
    <recommendedName>
        <fullName evidence="1">Formin GTPase-binding domain-containing protein</fullName>
    </recommendedName>
</protein>
<comment type="caution">
    <text evidence="2">The sequence shown here is derived from an EMBL/GenBank/DDBJ whole genome shotgun (WGS) entry which is preliminary data.</text>
</comment>
<dbReference type="InterPro" id="IPR010473">
    <property type="entry name" value="GTPase-bd"/>
</dbReference>
<dbReference type="PANTHER" id="PTHR46345">
    <property type="entry name" value="INVERTED FORMIN-2"/>
    <property type="match status" value="1"/>
</dbReference>
<dbReference type="PANTHER" id="PTHR46345:SF8">
    <property type="entry name" value="FORMIN 3, ISOFORM B"/>
    <property type="match status" value="1"/>
</dbReference>
<dbReference type="GO" id="GO:0030036">
    <property type="term" value="P:actin cytoskeleton organization"/>
    <property type="evidence" value="ECO:0007669"/>
    <property type="project" value="InterPro"/>
</dbReference>
<dbReference type="AlphaFoldDB" id="A0AAU9WU41"/>
<dbReference type="InterPro" id="IPR016024">
    <property type="entry name" value="ARM-type_fold"/>
</dbReference>
<dbReference type="InterPro" id="IPR011989">
    <property type="entry name" value="ARM-like"/>
</dbReference>
<dbReference type="SMART" id="SM01140">
    <property type="entry name" value="Drf_GBD"/>
    <property type="match status" value="1"/>
</dbReference>
<dbReference type="GO" id="GO:0031267">
    <property type="term" value="F:small GTPase binding"/>
    <property type="evidence" value="ECO:0007669"/>
    <property type="project" value="InterPro"/>
</dbReference>
<reference evidence="2 3" key="1">
    <citation type="submission" date="2022-05" db="EMBL/GenBank/DDBJ databases">
        <authorList>
            <consortium name="Genoscope - CEA"/>
            <person name="William W."/>
        </authorList>
    </citation>
    <scope>NUCLEOTIDE SEQUENCE [LARGE SCALE GENOMIC DNA]</scope>
</reference>
<gene>
    <name evidence="2" type="ORF">PMEA_00012332</name>
</gene>
<evidence type="ECO:0000313" key="3">
    <source>
        <dbReference type="Proteomes" id="UP001159428"/>
    </source>
</evidence>
<proteinExistence type="predicted"/>
<dbReference type="Gene3D" id="1.25.10.10">
    <property type="entry name" value="Leucine-rich Repeat Variant"/>
    <property type="match status" value="1"/>
</dbReference>
<sequence>MSKMTVKNKWNTLKRHVSTGDQNCCLPIEASPEFCVRLLRFPSVQTYHSIHSKLKSSSDEWIFEFLQNNGMEVLLDALERLSSLKLFVDAVMLLECTSCIKTVMNSKTGLDFMVGNRDFTRRLGIG</sequence>